<evidence type="ECO:0000256" key="6">
    <source>
        <dbReference type="RuleBase" id="RU004466"/>
    </source>
</evidence>
<dbReference type="AlphaFoldDB" id="A0A2R6AVP0"/>
<protein>
    <recommendedName>
        <fullName evidence="9">Polyprenyl synthetase</fullName>
    </recommendedName>
</protein>
<evidence type="ECO:0000256" key="3">
    <source>
        <dbReference type="ARBA" id="ARBA00022679"/>
    </source>
</evidence>
<evidence type="ECO:0000256" key="4">
    <source>
        <dbReference type="ARBA" id="ARBA00022723"/>
    </source>
</evidence>
<keyword evidence="3 6" id="KW-0808">Transferase</keyword>
<dbReference type="PROSITE" id="PS00723">
    <property type="entry name" value="POLYPRENYL_SYNTHASE_1"/>
    <property type="match status" value="1"/>
</dbReference>
<dbReference type="InterPro" id="IPR008949">
    <property type="entry name" value="Isoprenoid_synthase_dom_sf"/>
</dbReference>
<dbReference type="PANTHER" id="PTHR12001:SF85">
    <property type="entry name" value="SHORT CHAIN ISOPRENYL DIPHOSPHATE SYNTHASE"/>
    <property type="match status" value="1"/>
</dbReference>
<gene>
    <name evidence="7" type="ORF">B9Q08_04670</name>
</gene>
<dbReference type="PROSITE" id="PS00444">
    <property type="entry name" value="POLYPRENYL_SYNTHASE_2"/>
    <property type="match status" value="1"/>
</dbReference>
<comment type="cofactor">
    <cofactor evidence="1">
        <name>Mg(2+)</name>
        <dbReference type="ChEBI" id="CHEBI:18420"/>
    </cofactor>
</comment>
<dbReference type="GO" id="GO:0046872">
    <property type="term" value="F:metal ion binding"/>
    <property type="evidence" value="ECO:0007669"/>
    <property type="project" value="UniProtKB-KW"/>
</dbReference>
<reference evidence="7 8" key="1">
    <citation type="submission" date="2017-04" db="EMBL/GenBank/DDBJ databases">
        <title>Novel microbial lineages endemic to geothermal iron-oxide mats fill important gaps in the evolutionary history of Archaea.</title>
        <authorList>
            <person name="Jay Z.J."/>
            <person name="Beam J.P."/>
            <person name="Dlakic M."/>
            <person name="Rusch D.B."/>
            <person name="Kozubal M.A."/>
            <person name="Inskeep W.P."/>
        </authorList>
    </citation>
    <scope>NUCLEOTIDE SEQUENCE [LARGE SCALE GENOMIC DNA]</scope>
    <source>
        <strain evidence="7">ECH_B_SAG-M15</strain>
    </source>
</reference>
<dbReference type="GO" id="GO:0004659">
    <property type="term" value="F:prenyltransferase activity"/>
    <property type="evidence" value="ECO:0007669"/>
    <property type="project" value="InterPro"/>
</dbReference>
<name>A0A2R6AVP0_9ARCH</name>
<keyword evidence="4" id="KW-0479">Metal-binding</keyword>
<comment type="caution">
    <text evidence="7">The sequence shown here is derived from an EMBL/GenBank/DDBJ whole genome shotgun (WGS) entry which is preliminary data.</text>
</comment>
<dbReference type="EMBL" id="NEXJ01000082">
    <property type="protein sequence ID" value="PSN90444.1"/>
    <property type="molecule type" value="Genomic_DNA"/>
</dbReference>
<keyword evidence="5" id="KW-0460">Magnesium</keyword>
<sequence length="329" mass="35738">MTQLIRGLYACVGRSQSAYIVQKSKNCCRFWPLRLTTILPREVVHALDKVAQNLVSVGFNSFGETSLTKAATHLIKSRGKLLRPTLVLLGSFCAGGVNNLSLSAATAVELIHTASLIHDDLIDRDELRRGVPTVHKVFGEEMAVLSGDLLISKAIELSAPCGELAIRELAKAAIDMSEGEARDFEVQRSKKKIGVEEYLEIVRLKTASLIGSSAAIGGIVSGAEAKLASSLREYGFNLGVAFQIRDDYLNVLGLNLDKPKSTGDDLLRGRPNIVSALTTEYDFETSLKISRDLNRMYVMRAQEEAANIGHCSGILTGYSRLVLIDADSL</sequence>
<evidence type="ECO:0000313" key="7">
    <source>
        <dbReference type="EMBL" id="PSN90444.1"/>
    </source>
</evidence>
<dbReference type="Pfam" id="PF00348">
    <property type="entry name" value="polyprenyl_synt"/>
    <property type="match status" value="1"/>
</dbReference>
<evidence type="ECO:0000256" key="2">
    <source>
        <dbReference type="ARBA" id="ARBA00006706"/>
    </source>
</evidence>
<proteinExistence type="inferred from homology"/>
<evidence type="ECO:0000313" key="8">
    <source>
        <dbReference type="Proteomes" id="UP000240490"/>
    </source>
</evidence>
<dbReference type="SFLD" id="SFLDS00005">
    <property type="entry name" value="Isoprenoid_Synthase_Type_I"/>
    <property type="match status" value="1"/>
</dbReference>
<dbReference type="CDD" id="cd00685">
    <property type="entry name" value="Trans_IPPS_HT"/>
    <property type="match status" value="1"/>
</dbReference>
<comment type="similarity">
    <text evidence="2 6">Belongs to the FPP/GGPP synthase family.</text>
</comment>
<dbReference type="GO" id="GO:0008299">
    <property type="term" value="P:isoprenoid biosynthetic process"/>
    <property type="evidence" value="ECO:0007669"/>
    <property type="project" value="InterPro"/>
</dbReference>
<evidence type="ECO:0000256" key="5">
    <source>
        <dbReference type="ARBA" id="ARBA00022842"/>
    </source>
</evidence>
<dbReference type="InterPro" id="IPR000092">
    <property type="entry name" value="Polyprenyl_synt"/>
</dbReference>
<evidence type="ECO:0008006" key="9">
    <source>
        <dbReference type="Google" id="ProtNLM"/>
    </source>
</evidence>
<evidence type="ECO:0000256" key="1">
    <source>
        <dbReference type="ARBA" id="ARBA00001946"/>
    </source>
</evidence>
<dbReference type="Proteomes" id="UP000240490">
    <property type="component" value="Unassembled WGS sequence"/>
</dbReference>
<dbReference type="InterPro" id="IPR033749">
    <property type="entry name" value="Polyprenyl_synt_CS"/>
</dbReference>
<accession>A0A2R6AVP0</accession>
<dbReference type="SUPFAM" id="SSF48576">
    <property type="entry name" value="Terpenoid synthases"/>
    <property type="match status" value="1"/>
</dbReference>
<organism evidence="7 8">
    <name type="scientific">Candidatus Marsarchaeota G2 archaeon ECH_B_SAG-M15</name>
    <dbReference type="NCBI Taxonomy" id="1978162"/>
    <lineage>
        <taxon>Archaea</taxon>
        <taxon>Candidatus Marsarchaeota</taxon>
        <taxon>Candidatus Marsarchaeota group 2</taxon>
    </lineage>
</organism>
<dbReference type="Gene3D" id="1.10.600.10">
    <property type="entry name" value="Farnesyl Diphosphate Synthase"/>
    <property type="match status" value="1"/>
</dbReference>
<dbReference type="PANTHER" id="PTHR12001">
    <property type="entry name" value="GERANYLGERANYL PYROPHOSPHATE SYNTHASE"/>
    <property type="match status" value="1"/>
</dbReference>